<dbReference type="KEGG" id="acp:A2cp1_1641"/>
<gene>
    <name evidence="4" type="ordered locus">A2cp1_1641</name>
</gene>
<feature type="domain" description="Metallo-beta-lactamase" evidence="3">
    <location>
        <begin position="43"/>
        <end position="244"/>
    </location>
</feature>
<dbReference type="SMART" id="SM00849">
    <property type="entry name" value="Lactamase_B"/>
    <property type="match status" value="1"/>
</dbReference>
<evidence type="ECO:0000256" key="2">
    <source>
        <dbReference type="SAM" id="SignalP"/>
    </source>
</evidence>
<keyword evidence="5" id="KW-1185">Reference proteome</keyword>
<dbReference type="InterPro" id="IPR036866">
    <property type="entry name" value="RibonucZ/Hydroxyglut_hydro"/>
</dbReference>
<dbReference type="PANTHER" id="PTHR46018">
    <property type="entry name" value="ZINC PHOSPHODIESTERASE ELAC PROTEIN 1"/>
    <property type="match status" value="1"/>
</dbReference>
<dbReference type="Proteomes" id="UP000007089">
    <property type="component" value="Chromosome"/>
</dbReference>
<feature type="signal peptide" evidence="2">
    <location>
        <begin position="1"/>
        <end position="23"/>
    </location>
</feature>
<evidence type="ECO:0000313" key="5">
    <source>
        <dbReference type="Proteomes" id="UP000007089"/>
    </source>
</evidence>
<evidence type="ECO:0000256" key="1">
    <source>
        <dbReference type="ARBA" id="ARBA00022801"/>
    </source>
</evidence>
<dbReference type="SUPFAM" id="SSF56281">
    <property type="entry name" value="Metallo-hydrolase/oxidoreductase"/>
    <property type="match status" value="1"/>
</dbReference>
<dbReference type="EMBL" id="CP001359">
    <property type="protein sequence ID" value="ACL64984.1"/>
    <property type="molecule type" value="Genomic_DNA"/>
</dbReference>
<dbReference type="Pfam" id="PF12706">
    <property type="entry name" value="Lactamase_B_2"/>
    <property type="match status" value="1"/>
</dbReference>
<dbReference type="EC" id="3.1.26.11" evidence="4"/>
<keyword evidence="2" id="KW-0732">Signal</keyword>
<evidence type="ECO:0000259" key="3">
    <source>
        <dbReference type="SMART" id="SM00849"/>
    </source>
</evidence>
<sequence>MLPRTCRRLVPLLLLAVAPAVGAQEIRVTLLGTGRPAPEIDRFGPSTLVEAGGHRLLFDAGRGVTQRLWQLRIPLRDVDAVFLTHLHSDHVVGLPDLWLTGWLPTPFGRRAAPLSLWGPAGTVDMVAALRRAYAWDLRARSGHQQLPEAGTTIRARDVKQGVVYERDGVKVTAFLVDHGPHLRPALGYRVDHAGRSVAISGDTRPCENLVRFAAGTDVLVHEVAAARKELVERSAVVRSILEVHTSPEDAGRVFTRVKPRLAVFTHVALVTTDPDVPAPSVADIIARTRTTYAGPLVVGEDLMTVVIGDEVEVRHAPEAGAR</sequence>
<evidence type="ECO:0000313" key="4">
    <source>
        <dbReference type="EMBL" id="ACL64984.1"/>
    </source>
</evidence>
<proteinExistence type="predicted"/>
<reference evidence="4" key="1">
    <citation type="submission" date="2009-01" db="EMBL/GenBank/DDBJ databases">
        <title>Complete sequence of Anaeromyxobacter dehalogenans 2CP-1.</title>
        <authorList>
            <consortium name="US DOE Joint Genome Institute"/>
            <person name="Lucas S."/>
            <person name="Copeland A."/>
            <person name="Lapidus A."/>
            <person name="Glavina del Rio T."/>
            <person name="Dalin E."/>
            <person name="Tice H."/>
            <person name="Bruce D."/>
            <person name="Goodwin L."/>
            <person name="Pitluck S."/>
            <person name="Saunders E."/>
            <person name="Brettin T."/>
            <person name="Detter J.C."/>
            <person name="Han C."/>
            <person name="Larimer F."/>
            <person name="Land M."/>
            <person name="Hauser L."/>
            <person name="Kyrpides N."/>
            <person name="Ovchinnikova G."/>
            <person name="Beliaev A.S."/>
            <person name="Richardson P."/>
        </authorList>
    </citation>
    <scope>NUCLEOTIDE SEQUENCE</scope>
    <source>
        <strain evidence="4">2CP-1</strain>
    </source>
</reference>
<dbReference type="Gene3D" id="3.60.15.10">
    <property type="entry name" value="Ribonuclease Z/Hydroxyacylglutathione hydrolase-like"/>
    <property type="match status" value="1"/>
</dbReference>
<protein>
    <submittedName>
        <fullName evidence="4">Ribonuclease Z</fullName>
        <ecNumber evidence="4">3.1.26.11</ecNumber>
    </submittedName>
</protein>
<keyword evidence="1 4" id="KW-0378">Hydrolase</keyword>
<dbReference type="PANTHER" id="PTHR46018:SF2">
    <property type="entry name" value="ZINC PHOSPHODIESTERASE ELAC PROTEIN 1"/>
    <property type="match status" value="1"/>
</dbReference>
<accession>B8J5N7</accession>
<feature type="chain" id="PRO_5002872293" evidence="2">
    <location>
        <begin position="24"/>
        <end position="322"/>
    </location>
</feature>
<dbReference type="CDD" id="cd07719">
    <property type="entry name" value="arylsulfatase_AtsA-like_MBL-fold"/>
    <property type="match status" value="1"/>
</dbReference>
<dbReference type="AlphaFoldDB" id="B8J5N7"/>
<dbReference type="GO" id="GO:0042781">
    <property type="term" value="F:3'-tRNA processing endoribonuclease activity"/>
    <property type="evidence" value="ECO:0007669"/>
    <property type="project" value="UniProtKB-EC"/>
</dbReference>
<dbReference type="RefSeq" id="WP_012632912.1">
    <property type="nucleotide sequence ID" value="NC_011891.1"/>
</dbReference>
<dbReference type="InterPro" id="IPR044094">
    <property type="entry name" value="AtsA-like_MBL-fold"/>
</dbReference>
<dbReference type="InterPro" id="IPR001279">
    <property type="entry name" value="Metallo-B-lactamas"/>
</dbReference>
<dbReference type="HOGENOM" id="CLU_031317_0_2_7"/>
<name>B8J5N7_ANAD2</name>
<organism evidence="4 5">
    <name type="scientific">Anaeromyxobacter dehalogenans (strain ATCC BAA-258 / DSM 21875 / 2CP-1)</name>
    <dbReference type="NCBI Taxonomy" id="455488"/>
    <lineage>
        <taxon>Bacteria</taxon>
        <taxon>Pseudomonadati</taxon>
        <taxon>Myxococcota</taxon>
        <taxon>Myxococcia</taxon>
        <taxon>Myxococcales</taxon>
        <taxon>Cystobacterineae</taxon>
        <taxon>Anaeromyxobacteraceae</taxon>
        <taxon>Anaeromyxobacter</taxon>
    </lineage>
</organism>